<reference evidence="1" key="1">
    <citation type="submission" date="2018-11" db="EMBL/GenBank/DDBJ databases">
        <authorList>
            <consortium name="Genoscope - CEA"/>
            <person name="William W."/>
        </authorList>
    </citation>
    <scope>NUCLEOTIDE SEQUENCE</scope>
</reference>
<accession>A0A3P6FU64</accession>
<protein>
    <submittedName>
        <fullName evidence="1">Uncharacterized protein</fullName>
    </submittedName>
</protein>
<dbReference type="AlphaFoldDB" id="A0A3P6FU64"/>
<name>A0A3P6FU64_BRAOL</name>
<organism evidence="1">
    <name type="scientific">Brassica oleracea</name>
    <name type="common">Wild cabbage</name>
    <dbReference type="NCBI Taxonomy" id="3712"/>
    <lineage>
        <taxon>Eukaryota</taxon>
        <taxon>Viridiplantae</taxon>
        <taxon>Streptophyta</taxon>
        <taxon>Embryophyta</taxon>
        <taxon>Tracheophyta</taxon>
        <taxon>Spermatophyta</taxon>
        <taxon>Magnoliopsida</taxon>
        <taxon>eudicotyledons</taxon>
        <taxon>Gunneridae</taxon>
        <taxon>Pentapetalae</taxon>
        <taxon>rosids</taxon>
        <taxon>malvids</taxon>
        <taxon>Brassicales</taxon>
        <taxon>Brassicaceae</taxon>
        <taxon>Brassiceae</taxon>
        <taxon>Brassica</taxon>
    </lineage>
</organism>
<dbReference type="EMBL" id="LR031878">
    <property type="protein sequence ID" value="VDD52146.1"/>
    <property type="molecule type" value="Genomic_DNA"/>
</dbReference>
<gene>
    <name evidence="1" type="ORF">BOLC1T04535H</name>
</gene>
<proteinExistence type="predicted"/>
<evidence type="ECO:0000313" key="1">
    <source>
        <dbReference type="EMBL" id="VDD52146.1"/>
    </source>
</evidence>
<sequence length="71" mass="8371">MVNGHTIKLASYLLRRYIYQNGRHLSNPSHSLKLLNMIYLLKSSRSNPKRCGEGFWSFDLDLLLLEIRLKH</sequence>